<keyword evidence="5" id="KW-0378">Hydrolase</keyword>
<evidence type="ECO:0000256" key="3">
    <source>
        <dbReference type="PROSITE-ProRule" id="PRU00464"/>
    </source>
</evidence>
<dbReference type="CDD" id="cd01276">
    <property type="entry name" value="PKCI_related"/>
    <property type="match status" value="1"/>
</dbReference>
<dbReference type="Proteomes" id="UP000190080">
    <property type="component" value="Unassembled WGS sequence"/>
</dbReference>
<evidence type="ECO:0000256" key="2">
    <source>
        <dbReference type="PIRSR" id="PIRSR601310-3"/>
    </source>
</evidence>
<evidence type="ECO:0000313" key="6">
    <source>
        <dbReference type="Proteomes" id="UP000190080"/>
    </source>
</evidence>
<sequence>MEECIFCKIVKGEIPSEKVYENDSVYAFKDISPEAPVHVLIIPKKHIKSINEITREDSEILLEVFLAASKIAEMNGIKEDGYRLVSNCGDRAGQTVKHLHFHFLGGRDLKWPPG</sequence>
<proteinExistence type="predicted"/>
<dbReference type="InterPro" id="IPR019808">
    <property type="entry name" value="Histidine_triad_CS"/>
</dbReference>
<dbReference type="OrthoDB" id="9784774at2"/>
<accession>A0A1V4IUY7</accession>
<evidence type="ECO:0000256" key="1">
    <source>
        <dbReference type="PIRSR" id="PIRSR601310-1"/>
    </source>
</evidence>
<evidence type="ECO:0000259" key="4">
    <source>
        <dbReference type="PROSITE" id="PS51084"/>
    </source>
</evidence>
<dbReference type="PRINTS" id="PR00332">
    <property type="entry name" value="HISTRIAD"/>
</dbReference>
<dbReference type="AlphaFoldDB" id="A0A1V4IUY7"/>
<dbReference type="InterPro" id="IPR001310">
    <property type="entry name" value="Histidine_triad_HIT"/>
</dbReference>
<feature type="domain" description="HIT" evidence="4">
    <location>
        <begin position="5"/>
        <end position="114"/>
    </location>
</feature>
<comment type="caution">
    <text evidence="5">The sequence shown here is derived from an EMBL/GenBank/DDBJ whole genome shotgun (WGS) entry which is preliminary data.</text>
</comment>
<dbReference type="EMBL" id="MZGV01000007">
    <property type="protein sequence ID" value="OPJ63851.1"/>
    <property type="molecule type" value="Genomic_DNA"/>
</dbReference>
<dbReference type="InterPro" id="IPR036265">
    <property type="entry name" value="HIT-like_sf"/>
</dbReference>
<reference evidence="5 6" key="1">
    <citation type="submission" date="2017-03" db="EMBL/GenBank/DDBJ databases">
        <title>Genome sequence of Clostridium oryzae DSM 28571.</title>
        <authorList>
            <person name="Poehlein A."/>
            <person name="Daniel R."/>
        </authorList>
    </citation>
    <scope>NUCLEOTIDE SEQUENCE [LARGE SCALE GENOMIC DNA]</scope>
    <source>
        <strain evidence="5 6">DSM 28571</strain>
    </source>
</reference>
<dbReference type="Gene3D" id="3.30.428.10">
    <property type="entry name" value="HIT-like"/>
    <property type="match status" value="1"/>
</dbReference>
<dbReference type="PANTHER" id="PTHR23089">
    <property type="entry name" value="HISTIDINE TRIAD HIT PROTEIN"/>
    <property type="match status" value="1"/>
</dbReference>
<organism evidence="5 6">
    <name type="scientific">Clostridium oryzae</name>
    <dbReference type="NCBI Taxonomy" id="1450648"/>
    <lineage>
        <taxon>Bacteria</taxon>
        <taxon>Bacillati</taxon>
        <taxon>Bacillota</taxon>
        <taxon>Clostridia</taxon>
        <taxon>Eubacteriales</taxon>
        <taxon>Clostridiaceae</taxon>
        <taxon>Clostridium</taxon>
    </lineage>
</organism>
<feature type="active site" description="Tele-AMP-histidine intermediate" evidence="1">
    <location>
        <position position="100"/>
    </location>
</feature>
<keyword evidence="6" id="KW-1185">Reference proteome</keyword>
<dbReference type="Pfam" id="PF01230">
    <property type="entry name" value="HIT"/>
    <property type="match status" value="1"/>
</dbReference>
<dbReference type="RefSeq" id="WP_079422456.1">
    <property type="nucleotide sequence ID" value="NZ_MZGV01000007.1"/>
</dbReference>
<dbReference type="InterPro" id="IPR011146">
    <property type="entry name" value="HIT-like"/>
</dbReference>
<gene>
    <name evidence="5" type="ORF">CLORY_10350</name>
</gene>
<evidence type="ECO:0000313" key="5">
    <source>
        <dbReference type="EMBL" id="OPJ63851.1"/>
    </source>
</evidence>
<feature type="short sequence motif" description="Histidine triad motif" evidence="2 3">
    <location>
        <begin position="98"/>
        <end position="102"/>
    </location>
</feature>
<name>A0A1V4IUY7_9CLOT</name>
<dbReference type="PROSITE" id="PS00892">
    <property type="entry name" value="HIT_1"/>
    <property type="match status" value="1"/>
</dbReference>
<dbReference type="GO" id="GO:0016787">
    <property type="term" value="F:hydrolase activity"/>
    <property type="evidence" value="ECO:0007669"/>
    <property type="project" value="UniProtKB-KW"/>
</dbReference>
<protein>
    <submittedName>
        <fullName evidence="5">HIT-like protein</fullName>
        <ecNumber evidence="5">3.-.-.-</ecNumber>
    </submittedName>
</protein>
<dbReference type="STRING" id="1450648.CLORY_10350"/>
<dbReference type="EC" id="3.-.-.-" evidence="5"/>
<dbReference type="PROSITE" id="PS51084">
    <property type="entry name" value="HIT_2"/>
    <property type="match status" value="1"/>
</dbReference>
<dbReference type="SUPFAM" id="SSF54197">
    <property type="entry name" value="HIT-like"/>
    <property type="match status" value="1"/>
</dbReference>